<reference evidence="1" key="1">
    <citation type="submission" date="2024-09" db="EMBL/GenBank/DDBJ databases">
        <title>Draft Genome Sequences of Neofusicoccum parvum.</title>
        <authorList>
            <person name="Ashida A."/>
            <person name="Camagna M."/>
            <person name="Tanaka A."/>
            <person name="Takemoto D."/>
        </authorList>
    </citation>
    <scope>NUCLEOTIDE SEQUENCE</scope>
    <source>
        <strain evidence="1">PPO83</strain>
    </source>
</reference>
<dbReference type="EMBL" id="BSXG01000057">
    <property type="protein sequence ID" value="GME29175.1"/>
    <property type="molecule type" value="Genomic_DNA"/>
</dbReference>
<keyword evidence="2" id="KW-1185">Reference proteome</keyword>
<comment type="caution">
    <text evidence="1">The sequence shown here is derived from an EMBL/GenBank/DDBJ whole genome shotgun (WGS) entry which is preliminary data.</text>
</comment>
<proteinExistence type="predicted"/>
<evidence type="ECO:0000313" key="1">
    <source>
        <dbReference type="EMBL" id="GME29175.1"/>
    </source>
</evidence>
<name>A0ACB5S8N8_9PEZI</name>
<protein>
    <submittedName>
        <fullName evidence="1">Uncharacterized protein</fullName>
    </submittedName>
</protein>
<sequence>MAVNGVTVIALEWGIFVPLATVFVLVRYITRHLYPSKFTVASNWLVGVSFVLFLLAPSLDTVAWRAGFYSDQAALETPVSDDTAVYGLIVAYFNWVMFYVTLWVIKGAILSVYYQLIPKSSRVHWITLHALGAVTGMAFLTTLLFNLLWCRPIRLNWSLDTKESCFAPFDTTVIVITGAMQVAVDVAIVILPFPILFAVNASTSEKASIAAVFAMGVLSIVATVSRLILIFATESLELYTLLARTELTVGMIVACSPALRVLATQSSATAAAAQSGIFASGALGGGEPVSRFSRPTSSGTHGTAGTMTLPPLHQQRRRPHTDGRRNHQTIFLPPLNFSKTALHHHHRSSASLGNTSTATQHLLSQRSSLTGLRSPSPTHPGRPSNASLARPSADRRPSTDLLFAFPRSPPLPPIAPLPHSGRTTITTTITTTTATDTATATPVPNPPSPAAFLPPPNHLLHAYPHPSCRLDPRPRPPPPRVPSYATGSSAPGSPVGPPALRWQGQPKLSSDSAATGERSIEDMYFGLGESASLAEAEAMEGFYRMEVVEPEGGVGVAVTTDEEMEMRAIGVGGREGEGEGDGGEEVGVRGGVGGAGQEGARRWRRTYGADVARGPRGWVGGRWMGKGGVGDDSMWV</sequence>
<evidence type="ECO:0000313" key="2">
    <source>
        <dbReference type="Proteomes" id="UP001165186"/>
    </source>
</evidence>
<gene>
    <name evidence="1" type="primary">g3761</name>
    <name evidence="1" type="ORF">NpPPO83_00003761</name>
</gene>
<organism evidence="1 2">
    <name type="scientific">Neofusicoccum parvum</name>
    <dbReference type="NCBI Taxonomy" id="310453"/>
    <lineage>
        <taxon>Eukaryota</taxon>
        <taxon>Fungi</taxon>
        <taxon>Dikarya</taxon>
        <taxon>Ascomycota</taxon>
        <taxon>Pezizomycotina</taxon>
        <taxon>Dothideomycetes</taxon>
        <taxon>Dothideomycetes incertae sedis</taxon>
        <taxon>Botryosphaeriales</taxon>
        <taxon>Botryosphaeriaceae</taxon>
        <taxon>Neofusicoccum</taxon>
    </lineage>
</organism>
<dbReference type="Proteomes" id="UP001165186">
    <property type="component" value="Unassembled WGS sequence"/>
</dbReference>
<accession>A0ACB5S8N8</accession>